<dbReference type="EMBL" id="QQRQ01000016">
    <property type="protein sequence ID" value="RFT06110.1"/>
    <property type="molecule type" value="Genomic_DNA"/>
</dbReference>
<dbReference type="OrthoDB" id="1654682at2"/>
<sequence>MDQTVRDYVVEQTHRLMEAFSCSGEAKEAAQAWLAALGTDREAEETRKYVQELEEDLVTVDQLIAFAESDEGRQVFGAEAAPGVAAHGREIKAAGAKYCDCPACAAAAAILEKKDLLLK</sequence>
<dbReference type="Proteomes" id="UP000260649">
    <property type="component" value="Unassembled WGS sequence"/>
</dbReference>
<keyword evidence="2" id="KW-1185">Reference proteome</keyword>
<evidence type="ECO:0000313" key="2">
    <source>
        <dbReference type="Proteomes" id="UP000260649"/>
    </source>
</evidence>
<protein>
    <submittedName>
        <fullName evidence="1">Molecular chaperone Hsp90</fullName>
    </submittedName>
</protein>
<gene>
    <name evidence="1" type="ORF">DV520_08880</name>
</gene>
<dbReference type="RefSeq" id="WP_117142485.1">
    <property type="nucleotide sequence ID" value="NZ_CAKXKJ010000007.1"/>
</dbReference>
<comment type="caution">
    <text evidence="1">The sequence shown here is derived from an EMBL/GenBank/DDBJ whole genome shotgun (WGS) entry which is preliminary data.</text>
</comment>
<evidence type="ECO:0000313" key="1">
    <source>
        <dbReference type="EMBL" id="RFT06110.1"/>
    </source>
</evidence>
<accession>A0A3E2B259</accession>
<name>A0A3E2B259_9FIRM</name>
<proteinExistence type="predicted"/>
<organism evidence="1 2">
    <name type="scientific">Evtepia gabavorous</name>
    <dbReference type="NCBI Taxonomy" id="2211183"/>
    <lineage>
        <taxon>Bacteria</taxon>
        <taxon>Bacillati</taxon>
        <taxon>Bacillota</taxon>
        <taxon>Clostridia</taxon>
        <taxon>Eubacteriales</taxon>
        <taxon>Evtepia</taxon>
    </lineage>
</organism>
<dbReference type="AlphaFoldDB" id="A0A3E2B259"/>
<reference evidence="1 2" key="1">
    <citation type="submission" date="2018-07" db="EMBL/GenBank/DDBJ databases">
        <title>GABA Modulating Bacteria of the Human Gut Microbiota.</title>
        <authorList>
            <person name="Strandwitz P."/>
            <person name="Kim K.H."/>
            <person name="Terekhova D."/>
            <person name="Liu J.K."/>
            <person name="Sharma A."/>
            <person name="Levering J."/>
            <person name="Mcdonald D."/>
            <person name="Dietrich D."/>
            <person name="Ramadhar T.R."/>
            <person name="Lekbua A."/>
            <person name="Mroue N."/>
            <person name="Liston C."/>
            <person name="Stewart E.J."/>
            <person name="Dubin M.J."/>
            <person name="Zengler K."/>
            <person name="Knight R."/>
            <person name="Gilbert J.A."/>
            <person name="Clardy J."/>
            <person name="Lewis K."/>
        </authorList>
    </citation>
    <scope>NUCLEOTIDE SEQUENCE [LARGE SCALE GENOMIC DNA]</scope>
    <source>
        <strain evidence="1 2">KLE1738</strain>
    </source>
</reference>
<dbReference type="GeneID" id="97995845"/>